<dbReference type="EMBL" id="KD179178">
    <property type="protein sequence ID" value="EMS54680.1"/>
    <property type="molecule type" value="Genomic_DNA"/>
</dbReference>
<sequence length="218" mass="24813">MDARGPAFLCLHLAVLRQSPPRADELLPEPLSPTNSAADAARTCLRPPASPYALYEPSSAIPSRSNTSCPRHWPEPQVVASLHLRCVAVDACNPGINPKPQVPRHYEDRTDKYHDVRRSSSTLGYVKLSTVARIKTGKFEDPKYLFEMTEYHYRRTLERLQAETSSSSMNCYHEMDDPTSSTTIAVYDYRRLGDVGLIKFLFEKVPLLPRRYENNYPR</sequence>
<gene>
    <name evidence="1" type="ORF">TRIUR3_28213</name>
</gene>
<protein>
    <submittedName>
        <fullName evidence="1">Uncharacterized protein</fullName>
    </submittedName>
</protein>
<proteinExistence type="predicted"/>
<name>M7ZQP3_TRIUA</name>
<evidence type="ECO:0000313" key="1">
    <source>
        <dbReference type="EMBL" id="EMS54680.1"/>
    </source>
</evidence>
<accession>M7ZQP3</accession>
<dbReference type="AlphaFoldDB" id="M7ZQP3"/>
<reference evidence="1" key="1">
    <citation type="journal article" date="2013" name="Nature">
        <title>Draft genome of the wheat A-genome progenitor Triticum urartu.</title>
        <authorList>
            <person name="Ling H.Q."/>
            <person name="Zhao S."/>
            <person name="Liu D."/>
            <person name="Wang J."/>
            <person name="Sun H."/>
            <person name="Zhang C."/>
            <person name="Fan H."/>
            <person name="Li D."/>
            <person name="Dong L."/>
            <person name="Tao Y."/>
            <person name="Gao C."/>
            <person name="Wu H."/>
            <person name="Li Y."/>
            <person name="Cui Y."/>
            <person name="Guo X."/>
            <person name="Zheng S."/>
            <person name="Wang B."/>
            <person name="Yu K."/>
            <person name="Liang Q."/>
            <person name="Yang W."/>
            <person name="Lou X."/>
            <person name="Chen J."/>
            <person name="Feng M."/>
            <person name="Jian J."/>
            <person name="Zhang X."/>
            <person name="Luo G."/>
            <person name="Jiang Y."/>
            <person name="Liu J."/>
            <person name="Wang Z."/>
            <person name="Sha Y."/>
            <person name="Zhang B."/>
            <person name="Wu H."/>
            <person name="Tang D."/>
            <person name="Shen Q."/>
            <person name="Xue P."/>
            <person name="Zou S."/>
            <person name="Wang X."/>
            <person name="Liu X."/>
            <person name="Wang F."/>
            <person name="Yang Y."/>
            <person name="An X."/>
            <person name="Dong Z."/>
            <person name="Zhang K."/>
            <person name="Zhang X."/>
            <person name="Luo M.C."/>
            <person name="Dvorak J."/>
            <person name="Tong Y."/>
            <person name="Wang J."/>
            <person name="Yang H."/>
            <person name="Li Z."/>
            <person name="Wang D."/>
            <person name="Zhang A."/>
            <person name="Wang J."/>
        </authorList>
    </citation>
    <scope>NUCLEOTIDE SEQUENCE</scope>
</reference>
<organism evidence="1">
    <name type="scientific">Triticum urartu</name>
    <name type="common">Red wild einkorn</name>
    <name type="synonym">Crithodium urartu</name>
    <dbReference type="NCBI Taxonomy" id="4572"/>
    <lineage>
        <taxon>Eukaryota</taxon>
        <taxon>Viridiplantae</taxon>
        <taxon>Streptophyta</taxon>
        <taxon>Embryophyta</taxon>
        <taxon>Tracheophyta</taxon>
        <taxon>Spermatophyta</taxon>
        <taxon>Magnoliopsida</taxon>
        <taxon>Liliopsida</taxon>
        <taxon>Poales</taxon>
        <taxon>Poaceae</taxon>
        <taxon>BOP clade</taxon>
        <taxon>Pooideae</taxon>
        <taxon>Triticodae</taxon>
        <taxon>Triticeae</taxon>
        <taxon>Triticinae</taxon>
        <taxon>Triticum</taxon>
    </lineage>
</organism>